<dbReference type="InterPro" id="IPR036034">
    <property type="entry name" value="PDZ_sf"/>
</dbReference>
<protein>
    <submittedName>
        <fullName evidence="1">Signal protein PDZ</fullName>
    </submittedName>
</protein>
<keyword evidence="2" id="KW-1185">Reference proteome</keyword>
<sequence>MKLKYFLCIVFIVVSFISKAQEIDFRLTENTKSETIPFQIVKNLLIIPVKVNGNEMNFIIDSGLKETILFGRYQNSINHSNLKEVKLKGLGSNLEGSKGYISTGNEILISSKYINTSAKIVIIQDENFDLFSRFGMDVHGIIGYEFFKNYPIKIDYLNKRFTIYQSNAFIKNKNRYQISDIYINRERKPYFNIDFTQNETFYNQKMLLDLGNSDGLWLLKTEIHNLTPPQNAFYDELGKGFNGIVSGERGAIKELSFGKYIFKNPLIAIPNISSIQFVQLEKDRKGSIGNEILRRFTIILDYNDQKIYYKPNRNFNQPFHYNRSGLTIVHSNFEWGKETVNVSFNKTNEMNNQLVRESQIQYKLVMNPVYKIESIRKNSNAEKVGLLINDQLVSLNNRKTNKMNLNDIENFMLENEFKEITMVVLRNNQLLKYKFILEIPYENN</sequence>
<organism evidence="1 2">
    <name type="scientific">Faecalibacter macacae</name>
    <dbReference type="NCBI Taxonomy" id="1859289"/>
    <lineage>
        <taxon>Bacteria</taxon>
        <taxon>Pseudomonadati</taxon>
        <taxon>Bacteroidota</taxon>
        <taxon>Flavobacteriia</taxon>
        <taxon>Flavobacteriales</taxon>
        <taxon>Weeksellaceae</taxon>
        <taxon>Faecalibacter</taxon>
    </lineage>
</organism>
<dbReference type="RefSeq" id="WP_121933213.1">
    <property type="nucleotide sequence ID" value="NZ_RDOJ01000001.1"/>
</dbReference>
<reference evidence="1 2" key="1">
    <citation type="submission" date="2018-10" db="EMBL/GenBank/DDBJ databases">
        <authorList>
            <person name="Chen X."/>
        </authorList>
    </citation>
    <scope>NUCLEOTIDE SEQUENCE [LARGE SCALE GENOMIC DNA]</scope>
    <source>
        <strain evidence="1 2">YIM 102668</strain>
    </source>
</reference>
<dbReference type="Gene3D" id="2.30.42.10">
    <property type="match status" value="1"/>
</dbReference>
<dbReference type="InterPro" id="IPR021109">
    <property type="entry name" value="Peptidase_aspartic_dom_sf"/>
</dbReference>
<comment type="caution">
    <text evidence="1">The sequence shown here is derived from an EMBL/GenBank/DDBJ whole genome shotgun (WGS) entry which is preliminary data.</text>
</comment>
<dbReference type="Proteomes" id="UP000275348">
    <property type="component" value="Unassembled WGS sequence"/>
</dbReference>
<accession>A0A3L9MIU7</accession>
<name>A0A3L9MIU7_9FLAO</name>
<dbReference type="Gene3D" id="2.40.70.10">
    <property type="entry name" value="Acid Proteases"/>
    <property type="match status" value="1"/>
</dbReference>
<dbReference type="AlphaFoldDB" id="A0A3L9MIU7"/>
<proteinExistence type="predicted"/>
<dbReference type="EMBL" id="RDOJ01000001">
    <property type="protein sequence ID" value="RLZ12635.1"/>
    <property type="molecule type" value="Genomic_DNA"/>
</dbReference>
<gene>
    <name evidence="1" type="ORF">EAH69_00310</name>
</gene>
<dbReference type="OrthoDB" id="3521766at2"/>
<evidence type="ECO:0000313" key="2">
    <source>
        <dbReference type="Proteomes" id="UP000275348"/>
    </source>
</evidence>
<evidence type="ECO:0000313" key="1">
    <source>
        <dbReference type="EMBL" id="RLZ12635.1"/>
    </source>
</evidence>
<dbReference type="SUPFAM" id="SSF50156">
    <property type="entry name" value="PDZ domain-like"/>
    <property type="match status" value="1"/>
</dbReference>